<dbReference type="Proteomes" id="UP000823941">
    <property type="component" value="Chromosome 17"/>
</dbReference>
<gene>
    <name evidence="2" type="ORF">JYU34_012996</name>
</gene>
<feature type="coiled-coil region" evidence="1">
    <location>
        <begin position="416"/>
        <end position="562"/>
    </location>
</feature>
<reference evidence="2 3" key="1">
    <citation type="submission" date="2021-06" db="EMBL/GenBank/DDBJ databases">
        <title>A haploid diamondback moth (Plutella xylostella L.) genome assembly resolves 31 chromosomes and identifies a diamide resistance mutation.</title>
        <authorList>
            <person name="Ward C.M."/>
            <person name="Perry K.D."/>
            <person name="Baker G."/>
            <person name="Powis K."/>
            <person name="Heckel D.G."/>
            <person name="Baxter S.W."/>
        </authorList>
    </citation>
    <scope>NUCLEOTIDE SEQUENCE [LARGE SCALE GENOMIC DNA]</scope>
    <source>
        <strain evidence="2 3">LV</strain>
        <tissue evidence="2">Single pupa</tissue>
    </source>
</reference>
<feature type="coiled-coil region" evidence="1">
    <location>
        <begin position="657"/>
        <end position="744"/>
    </location>
</feature>
<organism evidence="2 3">
    <name type="scientific">Plutella xylostella</name>
    <name type="common">Diamondback moth</name>
    <name type="synonym">Plutella maculipennis</name>
    <dbReference type="NCBI Taxonomy" id="51655"/>
    <lineage>
        <taxon>Eukaryota</taxon>
        <taxon>Metazoa</taxon>
        <taxon>Ecdysozoa</taxon>
        <taxon>Arthropoda</taxon>
        <taxon>Hexapoda</taxon>
        <taxon>Insecta</taxon>
        <taxon>Pterygota</taxon>
        <taxon>Neoptera</taxon>
        <taxon>Endopterygota</taxon>
        <taxon>Lepidoptera</taxon>
        <taxon>Glossata</taxon>
        <taxon>Ditrysia</taxon>
        <taxon>Yponomeutoidea</taxon>
        <taxon>Plutellidae</taxon>
        <taxon>Plutella</taxon>
    </lineage>
</organism>
<dbReference type="PANTHER" id="PTHR16275">
    <property type="entry name" value="COILED-COIL DOMAIN-CONTAINING PROTEIN 40"/>
    <property type="match status" value="1"/>
</dbReference>
<evidence type="ECO:0008006" key="4">
    <source>
        <dbReference type="Google" id="ProtNLM"/>
    </source>
</evidence>
<evidence type="ECO:0000256" key="1">
    <source>
        <dbReference type="SAM" id="Coils"/>
    </source>
</evidence>
<proteinExistence type="predicted"/>
<evidence type="ECO:0000313" key="3">
    <source>
        <dbReference type="Proteomes" id="UP000823941"/>
    </source>
</evidence>
<accession>A0ABQ7QD56</accession>
<feature type="coiled-coil region" evidence="1">
    <location>
        <begin position="129"/>
        <end position="223"/>
    </location>
</feature>
<protein>
    <recommendedName>
        <fullName evidence="4">Coiled-coil domain-containing protein 40</fullName>
    </recommendedName>
</protein>
<keyword evidence="1" id="KW-0175">Coiled coil</keyword>
<comment type="caution">
    <text evidence="2">The sequence shown here is derived from an EMBL/GenBank/DDBJ whole genome shotgun (WGS) entry which is preliminary data.</text>
</comment>
<dbReference type="EMBL" id="JAHIBW010000017">
    <property type="protein sequence ID" value="KAG7302990.1"/>
    <property type="molecule type" value="Genomic_DNA"/>
</dbReference>
<dbReference type="PANTHER" id="PTHR16275:SF8">
    <property type="entry name" value="COILED-COIL DOMAIN-CONTAINING PROTEIN 40"/>
    <property type="match status" value="1"/>
</dbReference>
<feature type="coiled-coil region" evidence="1">
    <location>
        <begin position="877"/>
        <end position="932"/>
    </location>
</feature>
<dbReference type="InterPro" id="IPR037386">
    <property type="entry name" value="CCDC40"/>
</dbReference>
<keyword evidence="3" id="KW-1185">Reference proteome</keyword>
<sequence length="1039" mass="119872">MSASSSQADLPCPCEADTSSESTLSAVCVCPREEHGIRIHEPKCLLYKNETFVFPPYPEDCECPGQPEAGDSPECVCCECHQTRIMCTCNKAGREAFDKWRNSRAIAGALPAVLEPQHPLMQRFQDTLRRFLQRENDIAEEQILKLRDELKNSKEAYNKDLEEMYRHDHDTNAQRVLIEEYEGNLAKLAADRAAAESKVKDNTEAYKKAKEKLEQDIISEREATQELDALTNLCRQLEQWRQETEAALAVSHNMSDKMKKEKRGLADEKRQLDIIIFGLNSEIWKLESKLDMFTKQFEIKNNEMNNVNDKVAMYAAELEDLELEQRRLVSLWSCVLVNIRQRDKVFDSVKDDYRNLQENYRTLMTNLEVTKKMTNEEMTRSKQIAMMKDKLAYELAAVNKQYDAEDAKRVSIETVIEELQESIQMCERDQQLIKMENQTLSGILNTATKEVERKSAQKIKLENEILTNLQEILLNDKAVESMANGIKRMRDMARKQEIALMNMEANHAKVMFDIEVHKSRQAKNELTLQEINEKAKVREKEVEELEEKLEKKATMQMRKQRELDIVMKKYLALKETCDLKSPQQLRIQELETQIRSLRDRAEQIQGSWLRLQGHVVRLATQHQALTSDANLISKQIQICEQKSLRIQAECDSVTEERNKVDQSLRSLRGKLEVLEHNRKDAIDQNNQKERSILTIAQEYNANLKDAESEILELEEEIENLEKDKENMTQELDQRQREALIWQRKGILAVELKKSIKESQSSAGEIGQMKAEIHRMEVRREQLRHIGERLAADLAHCVTQRQTAADKARAAAAVAHKQRAAASSQQHKTRRLKQDVVRLTKRQNGADNKARAAAAVAHKQRAAASSQQHKTRRLKQDVVRLTKDISETKARMEELNKEQEKLEKDVEELNKLNAELEERVAAMLADCKQADREKQWLLERVVRSQRLGKELTTAVKRNSLKTRGTSNSVQEYTTSSQLNDRLRYIVETLDREFPYLEDRLAIISNTLNIHSPTDSPRLLDGACYADDEAAVVVAEKPLSE</sequence>
<name>A0ABQ7QD56_PLUXY</name>
<evidence type="ECO:0000313" key="2">
    <source>
        <dbReference type="EMBL" id="KAG7302990.1"/>
    </source>
</evidence>
<feature type="coiled-coil region" evidence="1">
    <location>
        <begin position="304"/>
        <end position="373"/>
    </location>
</feature>